<protein>
    <submittedName>
        <fullName evidence="1">Uncharacterized protein</fullName>
    </submittedName>
</protein>
<dbReference type="Proteomes" id="UP000479000">
    <property type="component" value="Unassembled WGS sequence"/>
</dbReference>
<accession>A0A6H5G1X5</accession>
<organism evidence="1 2">
    <name type="scientific">Nesidiocoris tenuis</name>
    <dbReference type="NCBI Taxonomy" id="355587"/>
    <lineage>
        <taxon>Eukaryota</taxon>
        <taxon>Metazoa</taxon>
        <taxon>Ecdysozoa</taxon>
        <taxon>Arthropoda</taxon>
        <taxon>Hexapoda</taxon>
        <taxon>Insecta</taxon>
        <taxon>Pterygota</taxon>
        <taxon>Neoptera</taxon>
        <taxon>Paraneoptera</taxon>
        <taxon>Hemiptera</taxon>
        <taxon>Heteroptera</taxon>
        <taxon>Panheteroptera</taxon>
        <taxon>Cimicomorpha</taxon>
        <taxon>Miridae</taxon>
        <taxon>Dicyphina</taxon>
        <taxon>Nesidiocoris</taxon>
    </lineage>
</organism>
<keyword evidence="2" id="KW-1185">Reference proteome</keyword>
<reference evidence="1 2" key="1">
    <citation type="submission" date="2020-02" db="EMBL/GenBank/DDBJ databases">
        <authorList>
            <person name="Ferguson B K."/>
        </authorList>
    </citation>
    <scope>NUCLEOTIDE SEQUENCE [LARGE SCALE GENOMIC DNA]</scope>
</reference>
<name>A0A6H5G1X5_9HEMI</name>
<dbReference type="EMBL" id="CADCXU010004093">
    <property type="protein sequence ID" value="CAA9995832.1"/>
    <property type="molecule type" value="Genomic_DNA"/>
</dbReference>
<evidence type="ECO:0000313" key="1">
    <source>
        <dbReference type="EMBL" id="CAA9995832.1"/>
    </source>
</evidence>
<proteinExistence type="predicted"/>
<sequence>MIWNLYISQKQHASSTDENKDGSRRRIVHKPVVKVTMAKVNRKGVTEIAAKGRVRYRRSRRRCCTSRKRISSNSATFIGGSITTRERSSLTRKRGKTPRIDRFRNGGGGEVRRAYMEGKFVRQLPLPTYAASSTTSPTNPLFPTLSLRQERTDVARFPAGKFADAVGQDLNFAGIFEKLRQ</sequence>
<evidence type="ECO:0000313" key="2">
    <source>
        <dbReference type="Proteomes" id="UP000479000"/>
    </source>
</evidence>
<feature type="non-terminal residue" evidence="1">
    <location>
        <position position="181"/>
    </location>
</feature>
<gene>
    <name evidence="1" type="ORF">NTEN_LOCUS2562</name>
</gene>
<dbReference type="AlphaFoldDB" id="A0A6H5G1X5"/>